<feature type="chain" id="PRO_5044809696" evidence="1">
    <location>
        <begin position="27"/>
        <end position="232"/>
    </location>
</feature>
<proteinExistence type="predicted"/>
<comment type="caution">
    <text evidence="2">The sequence shown here is derived from an EMBL/GenBank/DDBJ whole genome shotgun (WGS) entry which is preliminary data.</text>
</comment>
<reference evidence="2 3" key="1">
    <citation type="journal article" date="2023" name="Sci. Data">
        <title>Genome assembly of the Korean intertidal mud-creeper Batillaria attramentaria.</title>
        <authorList>
            <person name="Patra A.K."/>
            <person name="Ho P.T."/>
            <person name="Jun S."/>
            <person name="Lee S.J."/>
            <person name="Kim Y."/>
            <person name="Won Y.J."/>
        </authorList>
    </citation>
    <scope>NUCLEOTIDE SEQUENCE [LARGE SCALE GENOMIC DNA]</scope>
    <source>
        <strain evidence="2">Wonlab-2016</strain>
    </source>
</reference>
<evidence type="ECO:0000313" key="2">
    <source>
        <dbReference type="EMBL" id="KAK7487656.1"/>
    </source>
</evidence>
<dbReference type="Proteomes" id="UP001519460">
    <property type="component" value="Unassembled WGS sequence"/>
</dbReference>
<evidence type="ECO:0000256" key="1">
    <source>
        <dbReference type="SAM" id="SignalP"/>
    </source>
</evidence>
<accession>A0ABD0KKZ1</accession>
<evidence type="ECO:0000313" key="3">
    <source>
        <dbReference type="Proteomes" id="UP001519460"/>
    </source>
</evidence>
<protein>
    <submittedName>
        <fullName evidence="2">Uncharacterized protein</fullName>
    </submittedName>
</protein>
<feature type="signal peptide" evidence="1">
    <location>
        <begin position="1"/>
        <end position="26"/>
    </location>
</feature>
<dbReference type="EMBL" id="JACVVK020000161">
    <property type="protein sequence ID" value="KAK7487656.1"/>
    <property type="molecule type" value="Genomic_DNA"/>
</dbReference>
<organism evidence="2 3">
    <name type="scientific">Batillaria attramentaria</name>
    <dbReference type="NCBI Taxonomy" id="370345"/>
    <lineage>
        <taxon>Eukaryota</taxon>
        <taxon>Metazoa</taxon>
        <taxon>Spiralia</taxon>
        <taxon>Lophotrochozoa</taxon>
        <taxon>Mollusca</taxon>
        <taxon>Gastropoda</taxon>
        <taxon>Caenogastropoda</taxon>
        <taxon>Sorbeoconcha</taxon>
        <taxon>Cerithioidea</taxon>
        <taxon>Batillariidae</taxon>
        <taxon>Batillaria</taxon>
    </lineage>
</organism>
<sequence length="232" mass="25231">MPRVVPLTSADFLQLLWYASLFGVKSEFPDQTPDLQLSCPPDVVDGEFSIFNCTVRRENYPSKCTHTDNDAAQFRFTKEGDTRVWCEVVGIQTQNCSTLVLPEIYVTQSNETRINGTHREVPPSFARVCGCVASTNDSYTLQFAIEHSQYTRVVGGKWDCQIPSCQNGIQKPAMLASSSKACVKAGAVTTTDKPTVSTFTDMSTPRKASDGVIACPTLALVVSASVACLVAL</sequence>
<feature type="non-terminal residue" evidence="2">
    <location>
        <position position="232"/>
    </location>
</feature>
<keyword evidence="1" id="KW-0732">Signal</keyword>
<gene>
    <name evidence="2" type="ORF">BaRGS_00021075</name>
</gene>
<dbReference type="AlphaFoldDB" id="A0ABD0KKZ1"/>
<keyword evidence="3" id="KW-1185">Reference proteome</keyword>
<name>A0ABD0KKZ1_9CAEN</name>